<dbReference type="Pfam" id="PF13624">
    <property type="entry name" value="SurA_N_3"/>
    <property type="match status" value="1"/>
</dbReference>
<reference evidence="14 15" key="1">
    <citation type="submission" date="2012-09" db="EMBL/GenBank/DDBJ databases">
        <title>Genome Sequence of alkane-degrading Bacterium Alcanivorax sp. 521-1.</title>
        <authorList>
            <person name="Lai Q."/>
            <person name="Shao Z."/>
        </authorList>
    </citation>
    <scope>NUCLEOTIDE SEQUENCE [LARGE SCALE GENOMIC DNA]</scope>
    <source>
        <strain evidence="14 15">521-1</strain>
    </source>
</reference>
<dbReference type="SUPFAM" id="SSF109998">
    <property type="entry name" value="Triger factor/SurA peptide-binding domain-like"/>
    <property type="match status" value="1"/>
</dbReference>
<dbReference type="InterPro" id="IPR052029">
    <property type="entry name" value="PpiD_chaperone"/>
</dbReference>
<proteinExistence type="inferred from homology"/>
<keyword evidence="2" id="KW-1003">Cell membrane</keyword>
<evidence type="ECO:0000256" key="2">
    <source>
        <dbReference type="ARBA" id="ARBA00022475"/>
    </source>
</evidence>
<keyword evidence="11" id="KW-0697">Rotamase</keyword>
<keyword evidence="3" id="KW-0997">Cell inner membrane</keyword>
<evidence type="ECO:0000256" key="9">
    <source>
        <dbReference type="ARBA" id="ARBA00040743"/>
    </source>
</evidence>
<dbReference type="PROSITE" id="PS01096">
    <property type="entry name" value="PPIC_PPIASE_1"/>
    <property type="match status" value="1"/>
</dbReference>
<comment type="similarity">
    <text evidence="8">Belongs to the PpiD chaperone family.</text>
</comment>
<evidence type="ECO:0000259" key="13">
    <source>
        <dbReference type="PROSITE" id="PS50198"/>
    </source>
</evidence>
<evidence type="ECO:0000313" key="14">
    <source>
        <dbReference type="EMBL" id="MBF5055526.1"/>
    </source>
</evidence>
<keyword evidence="15" id="KW-1185">Reference proteome</keyword>
<evidence type="ECO:0000256" key="10">
    <source>
        <dbReference type="ARBA" id="ARBA00042775"/>
    </source>
</evidence>
<dbReference type="Gene3D" id="1.10.4030.10">
    <property type="entry name" value="Porin chaperone SurA, peptide-binding domain"/>
    <property type="match status" value="1"/>
</dbReference>
<dbReference type="PANTHER" id="PTHR47529:SF1">
    <property type="entry name" value="PERIPLASMIC CHAPERONE PPID"/>
    <property type="match status" value="1"/>
</dbReference>
<keyword evidence="11 14" id="KW-0413">Isomerase</keyword>
<evidence type="ECO:0000256" key="6">
    <source>
        <dbReference type="ARBA" id="ARBA00023136"/>
    </source>
</evidence>
<evidence type="ECO:0000256" key="11">
    <source>
        <dbReference type="PROSITE-ProRule" id="PRU00278"/>
    </source>
</evidence>
<accession>A0ABS0AN16</accession>
<keyword evidence="7" id="KW-0143">Chaperone</keyword>
<evidence type="ECO:0000256" key="12">
    <source>
        <dbReference type="SAM" id="Phobius"/>
    </source>
</evidence>
<evidence type="ECO:0000256" key="5">
    <source>
        <dbReference type="ARBA" id="ARBA00022989"/>
    </source>
</evidence>
<name>A0ABS0AN16_9GAMM</name>
<evidence type="ECO:0000256" key="1">
    <source>
        <dbReference type="ARBA" id="ARBA00004382"/>
    </source>
</evidence>
<dbReference type="InterPro" id="IPR000297">
    <property type="entry name" value="PPIase_PpiC"/>
</dbReference>
<dbReference type="Proteomes" id="UP000662703">
    <property type="component" value="Unassembled WGS sequence"/>
</dbReference>
<evidence type="ECO:0000256" key="7">
    <source>
        <dbReference type="ARBA" id="ARBA00023186"/>
    </source>
</evidence>
<dbReference type="GO" id="GO:0016853">
    <property type="term" value="F:isomerase activity"/>
    <property type="evidence" value="ECO:0007669"/>
    <property type="project" value="UniProtKB-KW"/>
</dbReference>
<comment type="subcellular location">
    <subcellularLocation>
        <location evidence="1">Cell inner membrane</location>
        <topology evidence="1">Single-pass type II membrane protein</topology>
        <orientation evidence="1">Periplasmic side</orientation>
    </subcellularLocation>
</comment>
<comment type="caution">
    <text evidence="14">The sequence shown here is derived from an EMBL/GenBank/DDBJ whole genome shotgun (WGS) entry which is preliminary data.</text>
</comment>
<dbReference type="Pfam" id="PF00639">
    <property type="entry name" value="Rotamase"/>
    <property type="match status" value="1"/>
</dbReference>
<dbReference type="SUPFAM" id="SSF54534">
    <property type="entry name" value="FKBP-like"/>
    <property type="match status" value="1"/>
</dbReference>
<evidence type="ECO:0000256" key="4">
    <source>
        <dbReference type="ARBA" id="ARBA00022692"/>
    </source>
</evidence>
<dbReference type="InterPro" id="IPR027304">
    <property type="entry name" value="Trigger_fact/SurA_dom_sf"/>
</dbReference>
<keyword evidence="5 12" id="KW-1133">Transmembrane helix</keyword>
<evidence type="ECO:0000313" key="15">
    <source>
        <dbReference type="Proteomes" id="UP000662703"/>
    </source>
</evidence>
<feature type="transmembrane region" description="Helical" evidence="12">
    <location>
        <begin position="12"/>
        <end position="33"/>
    </location>
</feature>
<keyword evidence="4 12" id="KW-0812">Transmembrane</keyword>
<protein>
    <recommendedName>
        <fullName evidence="9">Periplasmic chaperone PpiD</fullName>
    </recommendedName>
    <alternativeName>
        <fullName evidence="10">Periplasmic folding chaperone</fullName>
    </alternativeName>
</protein>
<sequence>MQEFRRFVRGPVGKVLLAAIILPFVISGFYGYFTGGGSDSTVAEVEGNKITRAYVNSRTQQLRQMLRQQSPNINESMLDSFIRPQMVLQGIVNEQLMIAAARNADMAYSDSQAAREIRDNPAFVDNGAFSETRFEQMVRAQGMTPQGYLDGIRQERISQQYRGAFAGTDFALPNELAEQRRLGEQSRDIRYVRLDLDGLRRNVTVSDEEVNAFYEEHQDEFMRPEQLRVRYLELNPSHYADRIEISDEQIQGEYQARKQMRESASTRRQVAHVLIAVNDDRDEDAAVARAEEARQALESGESFADVAAEYSDDAATANSGGELGTVEPGALPESLDQALEGLSVGDVSEPVVSDAGVHLLKVESEQKAETAPLAEMRDQIVADLQRAQAQSMLSEDLVTLEELIYEHANLEVPAEQLDLPLETTDWVSLQNLPAPINNDQVRQALNSDAVREQGHNSDLLELGGDRFVAVRLQDTQAAEPQPLAEVRDDIVAQLRLRKARDRAAELADQARTAAEEEGADLNRLAELLNGAVEEQSGLQRGAAEPDMAVTDAAFGTPRPADGETSDIRFVDLRNGDLVAFQVTGVEDGAVQALPDEQQRQALRELARVEGERTFRQVMAYLRDNLDVELHPNRLAEGESQPAGQPQP</sequence>
<organism evidence="14 15">
    <name type="scientific">Alloalcanivorax profundimaris</name>
    <dbReference type="NCBI Taxonomy" id="2735259"/>
    <lineage>
        <taxon>Bacteria</taxon>
        <taxon>Pseudomonadati</taxon>
        <taxon>Pseudomonadota</taxon>
        <taxon>Gammaproteobacteria</taxon>
        <taxon>Oceanospirillales</taxon>
        <taxon>Alcanivoracaceae</taxon>
        <taxon>Alloalcanivorax</taxon>
    </lineage>
</organism>
<dbReference type="InterPro" id="IPR023058">
    <property type="entry name" value="PPIase_PpiC_CS"/>
</dbReference>
<evidence type="ECO:0000256" key="8">
    <source>
        <dbReference type="ARBA" id="ARBA00038408"/>
    </source>
</evidence>
<dbReference type="PANTHER" id="PTHR47529">
    <property type="entry name" value="PEPTIDYL-PROLYL CIS-TRANS ISOMERASE D"/>
    <property type="match status" value="1"/>
</dbReference>
<dbReference type="EMBL" id="ARXX01000008">
    <property type="protein sequence ID" value="MBF5055526.1"/>
    <property type="molecule type" value="Genomic_DNA"/>
</dbReference>
<feature type="domain" description="PpiC" evidence="13">
    <location>
        <begin position="265"/>
        <end position="364"/>
    </location>
</feature>
<gene>
    <name evidence="14" type="ORF">Y5W_00820</name>
</gene>
<dbReference type="PROSITE" id="PS50198">
    <property type="entry name" value="PPIC_PPIASE_2"/>
    <property type="match status" value="1"/>
</dbReference>
<dbReference type="InterPro" id="IPR046357">
    <property type="entry name" value="PPIase_dom_sf"/>
</dbReference>
<dbReference type="RefSeq" id="WP_161384329.1">
    <property type="nucleotide sequence ID" value="NZ_ARXX01000008.1"/>
</dbReference>
<keyword evidence="6 12" id="KW-0472">Membrane</keyword>
<evidence type="ECO:0000256" key="3">
    <source>
        <dbReference type="ARBA" id="ARBA00022519"/>
    </source>
</evidence>
<dbReference type="Gene3D" id="3.10.50.40">
    <property type="match status" value="1"/>
</dbReference>